<keyword evidence="5 8" id="KW-0547">Nucleotide-binding</keyword>
<evidence type="ECO:0000256" key="5">
    <source>
        <dbReference type="ARBA" id="ARBA00022741"/>
    </source>
</evidence>
<evidence type="ECO:0000256" key="6">
    <source>
        <dbReference type="ARBA" id="ARBA00022777"/>
    </source>
</evidence>
<dbReference type="FunFam" id="1.10.510.10:FF:000008">
    <property type="entry name" value="Non-specific serine/threonine protein kinase"/>
    <property type="match status" value="1"/>
</dbReference>
<evidence type="ECO:0000256" key="8">
    <source>
        <dbReference type="PROSITE-ProRule" id="PRU10141"/>
    </source>
</evidence>
<keyword evidence="6 13" id="KW-0418">Kinase</keyword>
<evidence type="ECO:0000259" key="12">
    <source>
        <dbReference type="PROSITE" id="PS51285"/>
    </source>
</evidence>
<feature type="binding site" evidence="8">
    <location>
        <position position="139"/>
    </location>
    <ligand>
        <name>ATP</name>
        <dbReference type="ChEBI" id="CHEBI:30616"/>
    </ligand>
</feature>
<dbReference type="Pfam" id="PF00069">
    <property type="entry name" value="Pkinase"/>
    <property type="match status" value="1"/>
</dbReference>
<dbReference type="Gene3D" id="3.30.200.20">
    <property type="entry name" value="Phosphorylase Kinase, domain 1"/>
    <property type="match status" value="1"/>
</dbReference>
<dbReference type="InterPro" id="IPR011993">
    <property type="entry name" value="PH-like_dom_sf"/>
</dbReference>
<reference evidence="13" key="2">
    <citation type="journal article" date="2007" name="Science">
        <title>Draft genome sequence of the sexually transmitted pathogen Trichomonas vaginalis.</title>
        <authorList>
            <person name="Carlton J.M."/>
            <person name="Hirt R.P."/>
            <person name="Silva J.C."/>
            <person name="Delcher A.L."/>
            <person name="Schatz M."/>
            <person name="Zhao Q."/>
            <person name="Wortman J.R."/>
            <person name="Bidwell S.L."/>
            <person name="Alsmark U.C.M."/>
            <person name="Besteiro S."/>
            <person name="Sicheritz-Ponten T."/>
            <person name="Noel C.J."/>
            <person name="Dacks J.B."/>
            <person name="Foster P.G."/>
            <person name="Simillion C."/>
            <person name="Van de Peer Y."/>
            <person name="Miranda-Saavedra D."/>
            <person name="Barton G.J."/>
            <person name="Westrop G.D."/>
            <person name="Mueller S."/>
            <person name="Dessi D."/>
            <person name="Fiori P.L."/>
            <person name="Ren Q."/>
            <person name="Paulsen I."/>
            <person name="Zhang H."/>
            <person name="Bastida-Corcuera F.D."/>
            <person name="Simoes-Barbosa A."/>
            <person name="Brown M.T."/>
            <person name="Hayes R.D."/>
            <person name="Mukherjee M."/>
            <person name="Okumura C.Y."/>
            <person name="Schneider R."/>
            <person name="Smith A.J."/>
            <person name="Vanacova S."/>
            <person name="Villalvazo M."/>
            <person name="Haas B.J."/>
            <person name="Pertea M."/>
            <person name="Feldblyum T.V."/>
            <person name="Utterback T.R."/>
            <person name="Shu C.L."/>
            <person name="Osoegawa K."/>
            <person name="de Jong P.J."/>
            <person name="Hrdy I."/>
            <person name="Horvathova L."/>
            <person name="Zubacova Z."/>
            <person name="Dolezal P."/>
            <person name="Malik S.B."/>
            <person name="Logsdon J.M. Jr."/>
            <person name="Henze K."/>
            <person name="Gupta A."/>
            <person name="Wang C.C."/>
            <person name="Dunne R.L."/>
            <person name="Upcroft J.A."/>
            <person name="Upcroft P."/>
            <person name="White O."/>
            <person name="Salzberg S.L."/>
            <person name="Tang P."/>
            <person name="Chiu C.-H."/>
            <person name="Lee Y.-S."/>
            <person name="Embley T.M."/>
            <person name="Coombs G.H."/>
            <person name="Mottram J.C."/>
            <person name="Tachezy J."/>
            <person name="Fraser-Liggett C.M."/>
            <person name="Johnson P.J."/>
        </authorList>
    </citation>
    <scope>NUCLEOTIDE SEQUENCE [LARGE SCALE GENOMIC DNA]</scope>
    <source>
        <strain evidence="13">G3</strain>
    </source>
</reference>
<dbReference type="SUPFAM" id="SSF50729">
    <property type="entry name" value="PH domain-like"/>
    <property type="match status" value="1"/>
</dbReference>
<feature type="domain" description="AGC-kinase C-terminal" evidence="12">
    <location>
        <begin position="362"/>
        <end position="430"/>
    </location>
</feature>
<dbReference type="Pfam" id="PF00169">
    <property type="entry name" value="PH"/>
    <property type="match status" value="1"/>
</dbReference>
<dbReference type="RefSeq" id="XP_001583654.1">
    <property type="nucleotide sequence ID" value="XM_001583604.1"/>
</dbReference>
<organism evidence="13 14">
    <name type="scientific">Trichomonas vaginalis (strain ATCC PRA-98 / G3)</name>
    <dbReference type="NCBI Taxonomy" id="412133"/>
    <lineage>
        <taxon>Eukaryota</taxon>
        <taxon>Metamonada</taxon>
        <taxon>Parabasalia</taxon>
        <taxon>Trichomonadida</taxon>
        <taxon>Trichomonadidae</taxon>
        <taxon>Trichomonas</taxon>
    </lineage>
</organism>
<dbReference type="FunFam" id="3.30.200.20:FF:000628">
    <property type="entry name" value="AGC family protein kinase"/>
    <property type="match status" value="1"/>
</dbReference>
<keyword evidence="2 9" id="KW-0723">Serine/threonine-protein kinase</keyword>
<evidence type="ECO:0000313" key="13">
    <source>
        <dbReference type="EMBL" id="EAY22668.1"/>
    </source>
</evidence>
<dbReference type="PROSITE" id="PS51285">
    <property type="entry name" value="AGC_KINASE_CTER"/>
    <property type="match status" value="1"/>
</dbReference>
<dbReference type="SMART" id="SM00233">
    <property type="entry name" value="PH"/>
    <property type="match status" value="1"/>
</dbReference>
<dbReference type="OMA" id="QEVMAHR"/>
<dbReference type="InParanoid" id="A2DA20"/>
<evidence type="ECO:0000256" key="4">
    <source>
        <dbReference type="ARBA" id="ARBA00022679"/>
    </source>
</evidence>
<dbReference type="Gene3D" id="2.30.29.30">
    <property type="entry name" value="Pleckstrin-homology domain (PH domain)/Phosphotyrosine-binding domain (PTB)"/>
    <property type="match status" value="1"/>
</dbReference>
<feature type="domain" description="PH" evidence="10">
    <location>
        <begin position="6"/>
        <end position="100"/>
    </location>
</feature>
<keyword evidence="4" id="KW-0808">Transferase</keyword>
<evidence type="ECO:0000256" key="7">
    <source>
        <dbReference type="ARBA" id="ARBA00022840"/>
    </source>
</evidence>
<protein>
    <submittedName>
        <fullName evidence="13">AGC family protein kinase</fullName>
    </submittedName>
</protein>
<dbReference type="InterPro" id="IPR045270">
    <property type="entry name" value="STKc_AGC"/>
</dbReference>
<dbReference type="PROSITE" id="PS50011">
    <property type="entry name" value="PROTEIN_KINASE_DOM"/>
    <property type="match status" value="1"/>
</dbReference>
<keyword evidence="7 8" id="KW-0067">ATP-binding</keyword>
<feature type="domain" description="Protein kinase" evidence="11">
    <location>
        <begin position="110"/>
        <end position="361"/>
    </location>
</feature>
<dbReference type="SMART" id="SM00220">
    <property type="entry name" value="S_TKc"/>
    <property type="match status" value="1"/>
</dbReference>
<dbReference type="eggNOG" id="KOG0598">
    <property type="taxonomic scope" value="Eukaryota"/>
</dbReference>
<dbReference type="SMR" id="A2DA20"/>
<dbReference type="GO" id="GO:0005524">
    <property type="term" value="F:ATP binding"/>
    <property type="evidence" value="ECO:0007669"/>
    <property type="project" value="UniProtKB-UniRule"/>
</dbReference>
<dbReference type="KEGG" id="tva:5468226"/>
<dbReference type="PROSITE" id="PS00108">
    <property type="entry name" value="PROTEIN_KINASE_ST"/>
    <property type="match status" value="1"/>
</dbReference>
<gene>
    <name evidence="13" type="ORF">TVAG_475960</name>
</gene>
<evidence type="ECO:0000256" key="9">
    <source>
        <dbReference type="RuleBase" id="RU000304"/>
    </source>
</evidence>
<dbReference type="EMBL" id="DS113182">
    <property type="protein sequence ID" value="EAY22668.1"/>
    <property type="molecule type" value="Genomic_DNA"/>
</dbReference>
<dbReference type="PROSITE" id="PS00107">
    <property type="entry name" value="PROTEIN_KINASE_ATP"/>
    <property type="match status" value="1"/>
</dbReference>
<evidence type="ECO:0000256" key="2">
    <source>
        <dbReference type="ARBA" id="ARBA00022527"/>
    </source>
</evidence>
<evidence type="ECO:0000313" key="14">
    <source>
        <dbReference type="Proteomes" id="UP000001542"/>
    </source>
</evidence>
<dbReference type="InterPro" id="IPR008271">
    <property type="entry name" value="Ser/Thr_kinase_AS"/>
</dbReference>
<dbReference type="Gene3D" id="1.10.510.10">
    <property type="entry name" value="Transferase(Phosphotransferase) domain 1"/>
    <property type="match status" value="1"/>
</dbReference>
<dbReference type="VEuPathDB" id="TrichDB:TVAGG3_0265940"/>
<keyword evidence="3" id="KW-0597">Phosphoprotein</keyword>
<reference evidence="13" key="1">
    <citation type="submission" date="2006-10" db="EMBL/GenBank/DDBJ databases">
        <authorList>
            <person name="Amadeo P."/>
            <person name="Zhao Q."/>
            <person name="Wortman J."/>
            <person name="Fraser-Liggett C."/>
            <person name="Carlton J."/>
        </authorList>
    </citation>
    <scope>NUCLEOTIDE SEQUENCE</scope>
    <source>
        <strain evidence="13">G3</strain>
    </source>
</reference>
<dbReference type="SMART" id="SM00133">
    <property type="entry name" value="S_TK_X"/>
    <property type="match status" value="1"/>
</dbReference>
<dbReference type="FunFam" id="2.30.29.30:FF:000350">
    <property type="entry name" value="AGC family protein kinase"/>
    <property type="match status" value="1"/>
</dbReference>
<dbReference type="GO" id="GO:0004674">
    <property type="term" value="F:protein serine/threonine kinase activity"/>
    <property type="evidence" value="ECO:0000318"/>
    <property type="project" value="GO_Central"/>
</dbReference>
<dbReference type="AlphaFoldDB" id="A2DA20"/>
<dbReference type="InterPro" id="IPR001849">
    <property type="entry name" value="PH_domain"/>
</dbReference>
<evidence type="ECO:0000256" key="1">
    <source>
        <dbReference type="ARBA" id="ARBA00006935"/>
    </source>
</evidence>
<dbReference type="STRING" id="5722.A2DA20"/>
<dbReference type="CDD" id="cd05123">
    <property type="entry name" value="STKc_AGC"/>
    <property type="match status" value="1"/>
</dbReference>
<name>A2DA20_TRIV3</name>
<sequence>MSEKQVGSYQGTLKKKGSFFGIWNNCYCEVCNSEFIVYKNYESKIIEKRIPIGVDTTVAPLEDDKRKFKIDSPGINTFVFLSESEEVTMEWILAIKSQAINDRTTTMDDFNIISVLGRGYYGKVMLVQKKGTKNLYAIKSIHKARLIQTRKVHTVFSERNILMKVKHPFIVSLSFAFQSMSKFYLGMQYIPGGELFRYLSKVGKLQMSEVRFYAAEIGLALSHLHSNGIIYRDLKPENILLDEEGHIKLTDFGLAKDMSFDSATSTFCGTVEYLAPEIVRREPYGMAIDWWSYGCLVYEFIFGHTPFYDENRAKIFMRIPADQPYYPSDFDPNVSDFINQLLSKDPETRATFDTLKDHPFWEGMDFDEVLERKVEPLYVPPIDDKFNPENFDSAFTRETPCDSVATPAIEGHTEFNGFSFVGSMESQKSNSDAKLPPIPTFK</sequence>
<accession>A2DA20</accession>
<comment type="similarity">
    <text evidence="1">Belongs to the protein kinase superfamily. AGC Ser/Thr protein kinase family. RAC subfamily.</text>
</comment>
<dbReference type="GO" id="GO:0035556">
    <property type="term" value="P:intracellular signal transduction"/>
    <property type="evidence" value="ECO:0000318"/>
    <property type="project" value="GO_Central"/>
</dbReference>
<dbReference type="InterPro" id="IPR017441">
    <property type="entry name" value="Protein_kinase_ATP_BS"/>
</dbReference>
<evidence type="ECO:0000259" key="11">
    <source>
        <dbReference type="PROSITE" id="PS50011"/>
    </source>
</evidence>
<dbReference type="InterPro" id="IPR000961">
    <property type="entry name" value="AGC-kinase_C"/>
</dbReference>
<dbReference type="InterPro" id="IPR000719">
    <property type="entry name" value="Prot_kinase_dom"/>
</dbReference>
<evidence type="ECO:0000259" key="10">
    <source>
        <dbReference type="PROSITE" id="PS50003"/>
    </source>
</evidence>
<proteinExistence type="inferred from homology"/>
<keyword evidence="14" id="KW-1185">Reference proteome</keyword>
<dbReference type="PROSITE" id="PS50003">
    <property type="entry name" value="PH_DOMAIN"/>
    <property type="match status" value="1"/>
</dbReference>
<dbReference type="OrthoDB" id="63267at2759"/>
<dbReference type="VEuPathDB" id="TrichDB:TVAG_475960"/>
<dbReference type="PANTHER" id="PTHR24351">
    <property type="entry name" value="RIBOSOMAL PROTEIN S6 KINASE"/>
    <property type="match status" value="1"/>
</dbReference>
<dbReference type="Proteomes" id="UP000001542">
    <property type="component" value="Unassembled WGS sequence"/>
</dbReference>
<dbReference type="SUPFAM" id="SSF56112">
    <property type="entry name" value="Protein kinase-like (PK-like)"/>
    <property type="match status" value="1"/>
</dbReference>
<evidence type="ECO:0000256" key="3">
    <source>
        <dbReference type="ARBA" id="ARBA00022553"/>
    </source>
</evidence>
<dbReference type="InterPro" id="IPR011009">
    <property type="entry name" value="Kinase-like_dom_sf"/>
</dbReference>